<dbReference type="InterPro" id="IPR001100">
    <property type="entry name" value="Pyr_nuc-diS_OxRdtase"/>
</dbReference>
<evidence type="ECO:0000256" key="1">
    <source>
        <dbReference type="ARBA" id="ARBA00001974"/>
    </source>
</evidence>
<evidence type="ECO:0000256" key="2">
    <source>
        <dbReference type="ARBA" id="ARBA00007532"/>
    </source>
</evidence>
<dbReference type="PANTHER" id="PTHR43014:SF5">
    <property type="entry name" value="GLUTATHIONE REDUCTASE (NADPH)"/>
    <property type="match status" value="1"/>
</dbReference>
<dbReference type="SUPFAM" id="SSF55424">
    <property type="entry name" value="FAD/NAD-linked reductases, dimerisation (C-terminal) domain"/>
    <property type="match status" value="1"/>
</dbReference>
<dbReference type="InterPro" id="IPR036188">
    <property type="entry name" value="FAD/NAD-bd_sf"/>
</dbReference>
<dbReference type="SUPFAM" id="SSF51905">
    <property type="entry name" value="FAD/NAD(P)-binding domain"/>
    <property type="match status" value="1"/>
</dbReference>
<organism evidence="7 8">
    <name type="scientific">Nocardiopsis changdeensis</name>
    <dbReference type="NCBI Taxonomy" id="2831969"/>
    <lineage>
        <taxon>Bacteria</taxon>
        <taxon>Bacillati</taxon>
        <taxon>Actinomycetota</taxon>
        <taxon>Actinomycetes</taxon>
        <taxon>Streptosporangiales</taxon>
        <taxon>Nocardiopsidaceae</taxon>
        <taxon>Nocardiopsis</taxon>
    </lineage>
</organism>
<comment type="similarity">
    <text evidence="2">Belongs to the class-I pyridine nucleotide-disulfide oxidoreductase family.</text>
</comment>
<dbReference type="EMBL" id="CP074133">
    <property type="protein sequence ID" value="QUX25350.1"/>
    <property type="molecule type" value="Genomic_DNA"/>
</dbReference>
<dbReference type="PIRSF" id="PIRSF000350">
    <property type="entry name" value="Mercury_reductase_MerA"/>
    <property type="match status" value="1"/>
</dbReference>
<accession>A0ABX8BSY7</accession>
<evidence type="ECO:0000259" key="6">
    <source>
        <dbReference type="Pfam" id="PF07992"/>
    </source>
</evidence>
<dbReference type="PRINTS" id="PR00368">
    <property type="entry name" value="FADPNR"/>
</dbReference>
<evidence type="ECO:0000256" key="3">
    <source>
        <dbReference type="ARBA" id="ARBA00022630"/>
    </source>
</evidence>
<evidence type="ECO:0000313" key="8">
    <source>
        <dbReference type="Proteomes" id="UP000676079"/>
    </source>
</evidence>
<dbReference type="Gene3D" id="3.50.50.60">
    <property type="entry name" value="FAD/NAD(P)-binding domain"/>
    <property type="match status" value="2"/>
</dbReference>
<reference evidence="7 8" key="1">
    <citation type="submission" date="2021-05" db="EMBL/GenBank/DDBJ databases">
        <title>Direct Submission.</title>
        <authorList>
            <person name="Li K."/>
            <person name="Gao J."/>
        </authorList>
    </citation>
    <scope>NUCLEOTIDE SEQUENCE [LARGE SCALE GENOMIC DNA]</scope>
    <source>
        <strain evidence="7 8">Mg02</strain>
    </source>
</reference>
<keyword evidence="8" id="KW-1185">Reference proteome</keyword>
<feature type="domain" description="FAD/NAD(P)-binding" evidence="6">
    <location>
        <begin position="5"/>
        <end position="317"/>
    </location>
</feature>
<dbReference type="PANTHER" id="PTHR43014">
    <property type="entry name" value="MERCURIC REDUCTASE"/>
    <property type="match status" value="1"/>
</dbReference>
<dbReference type="InterPro" id="IPR023753">
    <property type="entry name" value="FAD/NAD-binding_dom"/>
</dbReference>
<dbReference type="RefSeq" id="WP_220560889.1">
    <property type="nucleotide sequence ID" value="NZ_CP074133.1"/>
</dbReference>
<keyword evidence="4" id="KW-0274">FAD</keyword>
<dbReference type="InterPro" id="IPR004099">
    <property type="entry name" value="Pyr_nucl-diS_OxRdtase_dimer"/>
</dbReference>
<dbReference type="Proteomes" id="UP000676079">
    <property type="component" value="Chromosome"/>
</dbReference>
<gene>
    <name evidence="7" type="ORF">KGD84_14500</name>
</gene>
<dbReference type="InterPro" id="IPR016156">
    <property type="entry name" value="FAD/NAD-linked_Rdtase_dimer_sf"/>
</dbReference>
<dbReference type="Pfam" id="PF02852">
    <property type="entry name" value="Pyr_redox_dim"/>
    <property type="match status" value="1"/>
</dbReference>
<dbReference type="Pfam" id="PF07992">
    <property type="entry name" value="Pyr_redox_2"/>
    <property type="match status" value="1"/>
</dbReference>
<name>A0ABX8BSY7_9ACTN</name>
<proteinExistence type="inferred from homology"/>
<sequence length="452" mass="48037">MEHLDAIVIGMGPGGEVVADRLLKAGKRVAVAERELIGGECGYYACIPSKTLIRPPEARADAEEAAGLDRPGLDWPALRAYRDQMIRHLDDSRQVRGYRDQGALVLKGAARVVGRDPWRVAVDGREYTADHVVVATGSEAVRPPVEGLDGLGPDRVWTNREATTLTRIPGRALVVGGGAVAVELGQFLARMGAAVTLVQRGDRLLDREDPRLCELVSEQFERDGITVHLGTEVASAAADGDGVAAVLGSGERVGADVLVLGTGRRPRGDGLGLADLGVETDRGALPVDDRCRVAPGLWAVGDVTARAMFTHVAKYQGRLVAANILGGDRRADYTGVPRVVFAHPEIAGVGLTSEQARDRGIDVATAEIDLPETLARPWTHATDPRGTLGVIADRSEGVLVGAWAFGPMVSEWINTAALAIRARIPVGYLIDSTPQFPTFNEGYVAALEELDL</sequence>
<comment type="cofactor">
    <cofactor evidence="1">
        <name>FAD</name>
        <dbReference type="ChEBI" id="CHEBI:57692"/>
    </cofactor>
</comment>
<evidence type="ECO:0000256" key="4">
    <source>
        <dbReference type="ARBA" id="ARBA00022827"/>
    </source>
</evidence>
<evidence type="ECO:0000313" key="7">
    <source>
        <dbReference type="EMBL" id="QUX25350.1"/>
    </source>
</evidence>
<keyword evidence="3" id="KW-0285">Flavoprotein</keyword>
<dbReference type="Gene3D" id="3.30.390.30">
    <property type="match status" value="1"/>
</dbReference>
<dbReference type="PRINTS" id="PR00411">
    <property type="entry name" value="PNDRDTASEI"/>
</dbReference>
<feature type="domain" description="Pyridine nucleotide-disulphide oxidoreductase dimerisation" evidence="5">
    <location>
        <begin position="336"/>
        <end position="445"/>
    </location>
</feature>
<protein>
    <submittedName>
        <fullName evidence="7">NAD(P)/FAD-dependent oxidoreductase</fullName>
    </submittedName>
</protein>
<evidence type="ECO:0000259" key="5">
    <source>
        <dbReference type="Pfam" id="PF02852"/>
    </source>
</evidence>